<evidence type="ECO:0000313" key="1">
    <source>
        <dbReference type="EMBL" id="TGY91780.1"/>
    </source>
</evidence>
<dbReference type="Proteomes" id="UP000304953">
    <property type="component" value="Unassembled WGS sequence"/>
</dbReference>
<keyword evidence="2" id="KW-1185">Reference proteome</keyword>
<name>A0AC61RRC4_9FIRM</name>
<protein>
    <submittedName>
        <fullName evidence="1">Tannase</fullName>
    </submittedName>
</protein>
<evidence type="ECO:0000313" key="2">
    <source>
        <dbReference type="Proteomes" id="UP000304953"/>
    </source>
</evidence>
<dbReference type="EMBL" id="SRYA01000051">
    <property type="protein sequence ID" value="TGY91780.1"/>
    <property type="molecule type" value="Genomic_DNA"/>
</dbReference>
<organism evidence="1 2">
    <name type="scientific">Petralouisia muris</name>
    <dbReference type="NCBI Taxonomy" id="3032872"/>
    <lineage>
        <taxon>Bacteria</taxon>
        <taxon>Bacillati</taxon>
        <taxon>Bacillota</taxon>
        <taxon>Clostridia</taxon>
        <taxon>Lachnospirales</taxon>
        <taxon>Lachnospiraceae</taxon>
        <taxon>Petralouisia</taxon>
    </lineage>
</organism>
<sequence length="646" mass="68479">MLKKIAAAAMAVLMICQLTACGESPDDNTKTEGISQEKTEDTSQEEAEGTQEEADSSGSITTNLEKIDMSKWMYHAEDNVYYQIGISYCEMPADASYETLAVFVPGDYLSGTDNGDGTYTCEINSEAEVNGYAAEAAPIVIPIETPGYAAQAALTDYTSLTEYMEAGFVYVHAGCRGRDAGAPAGVTDIKAAIRYLRYINDAVPGDAEKIFVFGMSGGGAQSALVGATGDSELYDPYLEQIGAVQGVSDAVYGSMDWCPITNLDSADAAYEWMMGVTRTGLSDDEQAISDAMAASFADYINQAGIKDENGNVLTLEESADGIFQAGSYYDYIVGVIETSLNNFLSDTEFPYDSSASGENEGGPGGRGGFGGRGNDGDFPGPDGNMEFGEFGVPGGKEGGKELREMDGEGGLEGPAGNGGPDGAGESPYEELDDITRTETSNGITISGTYETASDYIDALNANGTWVTYDAATNTAAITSVSDFVKAFKSVSKNLGAFDQLDAGQGENILFGYGDGNGAHFDGVLAEILKELESSYASDFAEDLQKTDAVGYTAAQRLSMYTPLYYLLESEDGYGASIPAKHWRIRTGIAQSDTSLTTEVNLALALQNYDGVESVDFATVWGQQHVKAERTGNSTANFITWVNECMK</sequence>
<gene>
    <name evidence="1" type="ORF">E5329_19980</name>
</gene>
<reference evidence="1" key="1">
    <citation type="submission" date="2019-04" db="EMBL/GenBank/DDBJ databases">
        <title>Microbes associate with the intestines of laboratory mice.</title>
        <authorList>
            <person name="Navarre W."/>
            <person name="Wong E."/>
            <person name="Huang K."/>
            <person name="Tropini C."/>
            <person name="Ng K."/>
            <person name="Yu B."/>
        </authorList>
    </citation>
    <scope>NUCLEOTIDE SEQUENCE</scope>
    <source>
        <strain evidence="1">NM01_1-7b</strain>
    </source>
</reference>
<accession>A0AC61RRC4</accession>
<proteinExistence type="predicted"/>
<comment type="caution">
    <text evidence="1">The sequence shown here is derived from an EMBL/GenBank/DDBJ whole genome shotgun (WGS) entry which is preliminary data.</text>
</comment>